<keyword evidence="3" id="KW-0964">Secreted</keyword>
<dbReference type="Pfam" id="PF20147">
    <property type="entry name" value="Crinkler"/>
    <property type="match status" value="1"/>
</dbReference>
<dbReference type="AlphaFoldDB" id="A0A9P6QBS4"/>
<evidence type="ECO:0000256" key="1">
    <source>
        <dbReference type="ARBA" id="ARBA00004340"/>
    </source>
</evidence>
<dbReference type="GO" id="GO:0005576">
    <property type="term" value="C:extracellular region"/>
    <property type="evidence" value="ECO:0007669"/>
    <property type="project" value="UniProtKB-SubCell"/>
</dbReference>
<comment type="subcellular location">
    <subcellularLocation>
        <location evidence="1">Host cell</location>
    </subcellularLocation>
    <subcellularLocation>
        <location evidence="2">Secreted</location>
    </subcellularLocation>
</comment>
<dbReference type="InterPro" id="IPR045379">
    <property type="entry name" value="Crinkler_N"/>
</dbReference>
<dbReference type="GO" id="GO:0043657">
    <property type="term" value="C:host cell"/>
    <property type="evidence" value="ECO:0007669"/>
    <property type="project" value="UniProtKB-SubCell"/>
</dbReference>
<proteinExistence type="predicted"/>
<reference evidence="5" key="1">
    <citation type="journal article" date="2020" name="Fungal Divers.">
        <title>Resolving the Mortierellaceae phylogeny through synthesis of multi-gene phylogenetics and phylogenomics.</title>
        <authorList>
            <person name="Vandepol N."/>
            <person name="Liber J."/>
            <person name="Desiro A."/>
            <person name="Na H."/>
            <person name="Kennedy M."/>
            <person name="Barry K."/>
            <person name="Grigoriev I.V."/>
            <person name="Miller A.N."/>
            <person name="O'Donnell K."/>
            <person name="Stajich J.E."/>
            <person name="Bonito G."/>
        </authorList>
    </citation>
    <scope>NUCLEOTIDE SEQUENCE</scope>
    <source>
        <strain evidence="5">KOD948</strain>
    </source>
</reference>
<comment type="caution">
    <text evidence="5">The sequence shown here is derived from an EMBL/GenBank/DDBJ whole genome shotgun (WGS) entry which is preliminary data.</text>
</comment>
<dbReference type="Proteomes" id="UP000726737">
    <property type="component" value="Unassembled WGS sequence"/>
</dbReference>
<protein>
    <recommendedName>
        <fullName evidence="4">Crinkler effector protein N-terminal domain-containing protein</fullName>
    </recommendedName>
</protein>
<evidence type="ECO:0000256" key="2">
    <source>
        <dbReference type="ARBA" id="ARBA00004613"/>
    </source>
</evidence>
<name>A0A9P6QBS4_9FUNG</name>
<evidence type="ECO:0000259" key="4">
    <source>
        <dbReference type="Pfam" id="PF20147"/>
    </source>
</evidence>
<evidence type="ECO:0000313" key="5">
    <source>
        <dbReference type="EMBL" id="KAG0265077.1"/>
    </source>
</evidence>
<evidence type="ECO:0000313" key="6">
    <source>
        <dbReference type="Proteomes" id="UP000726737"/>
    </source>
</evidence>
<dbReference type="OrthoDB" id="2673191at2759"/>
<dbReference type="EMBL" id="JAAAJA010000038">
    <property type="protein sequence ID" value="KAG0265077.1"/>
    <property type="molecule type" value="Genomic_DNA"/>
</dbReference>
<accession>A0A9P6QBS4</accession>
<sequence>MSNSLALSCVINGEAASNAFKVKLDRNSDVGDLKDKVVAKAWKVFGDIDAKNLATWQVMIPTDEDASKERIIAAGHDTKRRLKATV</sequence>
<gene>
    <name evidence="5" type="ORF">BG011_005480</name>
</gene>
<feature type="domain" description="Crinkler effector protein N-terminal" evidence="4">
    <location>
        <begin position="5"/>
        <end position="72"/>
    </location>
</feature>
<evidence type="ECO:0000256" key="3">
    <source>
        <dbReference type="ARBA" id="ARBA00022525"/>
    </source>
</evidence>
<organism evidence="5 6">
    <name type="scientific">Mortierella polycephala</name>
    <dbReference type="NCBI Taxonomy" id="41804"/>
    <lineage>
        <taxon>Eukaryota</taxon>
        <taxon>Fungi</taxon>
        <taxon>Fungi incertae sedis</taxon>
        <taxon>Mucoromycota</taxon>
        <taxon>Mortierellomycotina</taxon>
        <taxon>Mortierellomycetes</taxon>
        <taxon>Mortierellales</taxon>
        <taxon>Mortierellaceae</taxon>
        <taxon>Mortierella</taxon>
    </lineage>
</organism>
<keyword evidence="6" id="KW-1185">Reference proteome</keyword>